<dbReference type="HOGENOM" id="CLU_066192_18_2_0"/>
<name>D5MJS4_METO1</name>
<reference evidence="2 3" key="1">
    <citation type="journal article" date="2010" name="Nature">
        <title>Nitrite-driven anaerobic methane oxidation by oxygenic bacteria.</title>
        <authorList>
            <person name="Ettwig K.F."/>
            <person name="Butler M.K."/>
            <person name="Le Paslier D."/>
            <person name="Pelletier E."/>
            <person name="Mangenot S."/>
            <person name="Kuypers M.M.M."/>
            <person name="Schreiber F."/>
            <person name="Dutilh B.E."/>
            <person name="Zedelius J."/>
            <person name="de Beer D."/>
            <person name="Gloerich J."/>
            <person name="Wessels H.J.C.T."/>
            <person name="van Allen T."/>
            <person name="Luesken F."/>
            <person name="Wu M."/>
            <person name="van de Pas-Schoonen K.T."/>
            <person name="Op den Camp H.J.M."/>
            <person name="Janssen-Megens E.M."/>
            <person name="Francoijs K-J."/>
            <person name="Stunnenberg H."/>
            <person name="Weissenbach J."/>
            <person name="Jetten M.S.M."/>
            <person name="Strous M."/>
        </authorList>
    </citation>
    <scope>NUCLEOTIDE SEQUENCE [LARGE SCALE GENOMIC DNA]</scope>
</reference>
<evidence type="ECO:0000259" key="1">
    <source>
        <dbReference type="PROSITE" id="PS50943"/>
    </source>
</evidence>
<evidence type="ECO:0000313" key="2">
    <source>
        <dbReference type="EMBL" id="CBE67507.1"/>
    </source>
</evidence>
<dbReference type="PATRIC" id="fig|671143.5.peg.362"/>
<dbReference type="SUPFAM" id="SSF47413">
    <property type="entry name" value="lambda repressor-like DNA-binding domains"/>
    <property type="match status" value="1"/>
</dbReference>
<dbReference type="Gene3D" id="1.10.260.40">
    <property type="entry name" value="lambda repressor-like DNA-binding domains"/>
    <property type="match status" value="1"/>
</dbReference>
<proteinExistence type="predicted"/>
<accession>D5MJS4</accession>
<dbReference type="KEGG" id="mox:DAMO_0428"/>
<dbReference type="AlphaFoldDB" id="D5MJS4"/>
<evidence type="ECO:0000313" key="3">
    <source>
        <dbReference type="Proteomes" id="UP000006898"/>
    </source>
</evidence>
<dbReference type="InterPro" id="IPR010982">
    <property type="entry name" value="Lambda_DNA-bd_dom_sf"/>
</dbReference>
<sequence length="110" mass="12389">MSKSRKSATTDAVEILHRRYYEGRSERLAALEEARVNESVARKIAALRVQAGLSQRQLAKLVGTTASVICRLEDADYEGHSLAMLNRIAAALNQRVEIRFVQTRKRLQHA</sequence>
<dbReference type="EMBL" id="FP565575">
    <property type="protein sequence ID" value="CBE67507.1"/>
    <property type="molecule type" value="Genomic_DNA"/>
</dbReference>
<feature type="domain" description="HTH cro/C1-type" evidence="1">
    <location>
        <begin position="44"/>
        <end position="99"/>
    </location>
</feature>
<dbReference type="CDD" id="cd00093">
    <property type="entry name" value="HTH_XRE"/>
    <property type="match status" value="1"/>
</dbReference>
<dbReference type="InterPro" id="IPR001387">
    <property type="entry name" value="Cro/C1-type_HTH"/>
</dbReference>
<dbReference type="Pfam" id="PF13560">
    <property type="entry name" value="HTH_31"/>
    <property type="match status" value="1"/>
</dbReference>
<dbReference type="Proteomes" id="UP000006898">
    <property type="component" value="Chromosome"/>
</dbReference>
<dbReference type="eggNOG" id="COG1476">
    <property type="taxonomic scope" value="Bacteria"/>
</dbReference>
<dbReference type="PROSITE" id="PS50943">
    <property type="entry name" value="HTH_CROC1"/>
    <property type="match status" value="1"/>
</dbReference>
<dbReference type="SMART" id="SM00530">
    <property type="entry name" value="HTH_XRE"/>
    <property type="match status" value="1"/>
</dbReference>
<organism evidence="2 3">
    <name type="scientific">Methylomirabilis oxygeniifera</name>
    <dbReference type="NCBI Taxonomy" id="671143"/>
    <lineage>
        <taxon>Bacteria</taxon>
        <taxon>Candidatus Methylomirabilota</taxon>
        <taxon>Candidatus Methylomirabilia</taxon>
        <taxon>Candidatus Methylomirabilales</taxon>
        <taxon>Candidatus Methylomirabilaceae</taxon>
        <taxon>Candidatus Methylomirabilis</taxon>
    </lineage>
</organism>
<gene>
    <name evidence="2" type="ORF">DAMO_0428</name>
</gene>
<dbReference type="GO" id="GO:0003677">
    <property type="term" value="F:DNA binding"/>
    <property type="evidence" value="ECO:0007669"/>
    <property type="project" value="InterPro"/>
</dbReference>
<protein>
    <recommendedName>
        <fullName evidence="1">HTH cro/C1-type domain-containing protein</fullName>
    </recommendedName>
</protein>